<evidence type="ECO:0000256" key="5">
    <source>
        <dbReference type="ARBA" id="ARBA00022685"/>
    </source>
</evidence>
<evidence type="ECO:0000256" key="3">
    <source>
        <dbReference type="ARBA" id="ARBA00011207"/>
    </source>
</evidence>
<dbReference type="PRINTS" id="PR00276">
    <property type="entry name" value="INSULINFAMLY"/>
</dbReference>
<dbReference type="InterPro" id="IPR016179">
    <property type="entry name" value="Insulin-like"/>
</dbReference>
<dbReference type="Ensembl" id="ENSCAFT00845044771.1">
    <property type="protein sequence ID" value="ENSCAFP00845035084.1"/>
    <property type="gene ID" value="ENSCAFG00845025377.1"/>
</dbReference>
<comment type="similarity">
    <text evidence="2 10">Belongs to the insulin family.</text>
</comment>
<dbReference type="Reactome" id="R-CFA-418594">
    <property type="pathway name" value="G alpha (i) signalling events"/>
</dbReference>
<name>A0A8I3PPP9_CANLF</name>
<dbReference type="SMART" id="SM00078">
    <property type="entry name" value="IlGF"/>
    <property type="match status" value="1"/>
</dbReference>
<dbReference type="InterPro" id="IPR022353">
    <property type="entry name" value="Insulin_CS"/>
</dbReference>
<keyword evidence="4 10" id="KW-0964">Secreted</keyword>
<comment type="subcellular location">
    <subcellularLocation>
        <location evidence="1 10">Secreted</location>
    </subcellularLocation>
</comment>
<dbReference type="FunCoup" id="A0A8I3PPP9">
    <property type="interactions" value="152"/>
</dbReference>
<evidence type="ECO:0000313" key="12">
    <source>
        <dbReference type="Ensembl" id="ENSCAFP00845035084.1"/>
    </source>
</evidence>
<dbReference type="CTD" id="117579"/>
<dbReference type="RefSeq" id="XP_038284330.1">
    <property type="nucleotide sequence ID" value="XM_038428402.1"/>
</dbReference>
<keyword evidence="7" id="KW-0732">Signal</keyword>
<gene>
    <name evidence="12" type="primary">RLN3</name>
</gene>
<dbReference type="Proteomes" id="UP000805418">
    <property type="component" value="Chromosome 20"/>
</dbReference>
<organism evidence="12 13">
    <name type="scientific">Canis lupus familiaris</name>
    <name type="common">Dog</name>
    <name type="synonym">Canis familiaris</name>
    <dbReference type="NCBI Taxonomy" id="9615"/>
    <lineage>
        <taxon>Eukaryota</taxon>
        <taxon>Metazoa</taxon>
        <taxon>Chordata</taxon>
        <taxon>Craniata</taxon>
        <taxon>Vertebrata</taxon>
        <taxon>Euteleostomi</taxon>
        <taxon>Mammalia</taxon>
        <taxon>Eutheria</taxon>
        <taxon>Laurasiatheria</taxon>
        <taxon>Carnivora</taxon>
        <taxon>Caniformia</taxon>
        <taxon>Canidae</taxon>
        <taxon>Canis</taxon>
    </lineage>
</organism>
<reference evidence="12" key="1">
    <citation type="submission" date="2020-03" db="EMBL/GenBank/DDBJ databases">
        <title>Long-read based genome assembly of a Labrador retriever dog.</title>
        <authorList>
            <person name="Eory L."/>
            <person name="Zhang W."/>
            <person name="Schoenebeck J."/>
        </authorList>
    </citation>
    <scope>NUCLEOTIDE SEQUENCE [LARGE SCALE GENOMIC DNA]</scope>
    <source>
        <strain evidence="12">Labrador retriever</strain>
    </source>
</reference>
<keyword evidence="13" id="KW-1185">Reference proteome</keyword>
<evidence type="ECO:0000256" key="2">
    <source>
        <dbReference type="ARBA" id="ARBA00009034"/>
    </source>
</evidence>
<reference evidence="12" key="2">
    <citation type="submission" date="2025-08" db="UniProtKB">
        <authorList>
            <consortium name="Ensembl"/>
        </authorList>
    </citation>
    <scope>IDENTIFICATION</scope>
    <source>
        <strain evidence="12">Boxer</strain>
    </source>
</reference>
<sequence>MTGAGEPGCINGGPGGSSDTDTQGSCLVSPHLPGVLSSMAKRPLLLLLAVWVLAGELWLRAEARPSPYGVKLCGREFIRAVIFTCGGSRWRRSDILTHEAPDADSDTDSELDEAVASSEWVALTKYPRAFYEGQPGWQGIPGAVRGGRDVLAGLSSNCCKWGCSKSEISSLC</sequence>
<dbReference type="GeneID" id="119864730"/>
<dbReference type="RefSeq" id="XP_038310853.1">
    <property type="nucleotide sequence ID" value="XM_038454925.1"/>
</dbReference>
<dbReference type="KEGG" id="cfa:119864730"/>
<dbReference type="GO" id="GO:0005576">
    <property type="term" value="C:extracellular region"/>
    <property type="evidence" value="ECO:0007669"/>
    <property type="project" value="UniProtKB-SubCell"/>
</dbReference>
<dbReference type="GO" id="GO:0001664">
    <property type="term" value="F:G protein-coupled receptor binding"/>
    <property type="evidence" value="ECO:0000318"/>
    <property type="project" value="GO_Central"/>
</dbReference>
<dbReference type="RefSeq" id="XP_038422995.1">
    <property type="nucleotide sequence ID" value="XM_038567067.1"/>
</dbReference>
<dbReference type="AlphaFoldDB" id="A0A8I3PPP9"/>
<evidence type="ECO:0000313" key="13">
    <source>
        <dbReference type="Proteomes" id="UP000805418"/>
    </source>
</evidence>
<protein>
    <recommendedName>
        <fullName evidence="9">Relaxin-3</fullName>
    </recommendedName>
</protein>
<evidence type="ECO:0000256" key="10">
    <source>
        <dbReference type="RuleBase" id="RU000406"/>
    </source>
</evidence>
<dbReference type="PANTHER" id="PTHR20968:SF0">
    <property type="entry name" value="RELAXIN-3"/>
    <property type="match status" value="1"/>
</dbReference>
<feature type="domain" description="Insulin-like" evidence="11">
    <location>
        <begin position="70"/>
        <end position="172"/>
    </location>
</feature>
<dbReference type="Reactome" id="R-CFA-444821">
    <property type="pathway name" value="Relaxin receptors"/>
</dbReference>
<evidence type="ECO:0000256" key="7">
    <source>
        <dbReference type="ARBA" id="ARBA00022729"/>
    </source>
</evidence>
<dbReference type="OrthoDB" id="9443437at2759"/>
<dbReference type="SUPFAM" id="SSF56994">
    <property type="entry name" value="Insulin-like"/>
    <property type="match status" value="1"/>
</dbReference>
<dbReference type="InterPro" id="IPR051777">
    <property type="entry name" value="Insulin-like_neuro_ligands"/>
</dbReference>
<evidence type="ECO:0000256" key="8">
    <source>
        <dbReference type="ARBA" id="ARBA00023157"/>
    </source>
</evidence>
<dbReference type="GeneTree" id="ENSGT00940000154396"/>
<dbReference type="PROSITE" id="PS00262">
    <property type="entry name" value="INSULIN"/>
    <property type="match status" value="1"/>
</dbReference>
<dbReference type="PANTHER" id="PTHR20968">
    <property type="entry name" value="ILGF DOMAIN-CONTAINING PROTEIN"/>
    <property type="match status" value="1"/>
</dbReference>
<comment type="subunit">
    <text evidence="3">Heterodimer of a B chain and an A chain linked by two disulfide bonds.</text>
</comment>
<dbReference type="InterPro" id="IPR036438">
    <property type="entry name" value="Insulin-like_sf"/>
</dbReference>
<dbReference type="InterPro" id="IPR022352">
    <property type="entry name" value="Ins/IGF/rlx"/>
</dbReference>
<proteinExistence type="inferred from homology"/>
<keyword evidence="6" id="KW-0372">Hormone</keyword>
<dbReference type="GO" id="GO:0005179">
    <property type="term" value="F:hormone activity"/>
    <property type="evidence" value="ECO:0007669"/>
    <property type="project" value="UniProtKB-KW"/>
</dbReference>
<accession>A0A8I3PPP9</accession>
<dbReference type="Pfam" id="PF00049">
    <property type="entry name" value="Insulin"/>
    <property type="match status" value="1"/>
</dbReference>
<evidence type="ECO:0000256" key="1">
    <source>
        <dbReference type="ARBA" id="ARBA00004613"/>
    </source>
</evidence>
<keyword evidence="8" id="KW-1015">Disulfide bond</keyword>
<evidence type="ECO:0000256" key="4">
    <source>
        <dbReference type="ARBA" id="ARBA00022525"/>
    </source>
</evidence>
<keyword evidence="5" id="KW-0165">Cleavage on pair of basic residues</keyword>
<evidence type="ECO:0000259" key="11">
    <source>
        <dbReference type="SMART" id="SM00078"/>
    </source>
</evidence>
<dbReference type="CDD" id="cd04365">
    <property type="entry name" value="IlGF_relaxin_like"/>
    <property type="match status" value="1"/>
</dbReference>
<evidence type="ECO:0000256" key="9">
    <source>
        <dbReference type="ARBA" id="ARBA00040355"/>
    </source>
</evidence>
<evidence type="ECO:0000256" key="6">
    <source>
        <dbReference type="ARBA" id="ARBA00022702"/>
    </source>
</evidence>
<reference evidence="12" key="3">
    <citation type="submission" date="2025-09" db="UniProtKB">
        <authorList>
            <consortium name="Ensembl"/>
        </authorList>
    </citation>
    <scope>IDENTIFICATION</scope>
    <source>
        <strain evidence="12">Boxer</strain>
    </source>
</reference>